<feature type="transmembrane region" description="Helical" evidence="8">
    <location>
        <begin position="255"/>
        <end position="278"/>
    </location>
</feature>
<evidence type="ECO:0000313" key="11">
    <source>
        <dbReference type="Proteomes" id="UP001528912"/>
    </source>
</evidence>
<feature type="transmembrane region" description="Helical" evidence="8">
    <location>
        <begin position="150"/>
        <end position="167"/>
    </location>
</feature>
<keyword evidence="5 8" id="KW-0812">Transmembrane</keyword>
<dbReference type="PROSITE" id="PS50850">
    <property type="entry name" value="MFS"/>
    <property type="match status" value="1"/>
</dbReference>
<feature type="transmembrane region" description="Helical" evidence="8">
    <location>
        <begin position="33"/>
        <end position="52"/>
    </location>
</feature>
<dbReference type="NCBIfam" id="TIGR00711">
    <property type="entry name" value="efflux_EmrB"/>
    <property type="match status" value="1"/>
</dbReference>
<protein>
    <submittedName>
        <fullName evidence="10">DHA2 family efflux MFS transporter permease subunit</fullName>
    </submittedName>
</protein>
<evidence type="ECO:0000259" key="9">
    <source>
        <dbReference type="PROSITE" id="PS50850"/>
    </source>
</evidence>
<feature type="transmembrane region" description="Helical" evidence="8">
    <location>
        <begin position="188"/>
        <end position="205"/>
    </location>
</feature>
<evidence type="ECO:0000256" key="3">
    <source>
        <dbReference type="ARBA" id="ARBA00022448"/>
    </source>
</evidence>
<dbReference type="EMBL" id="JAROAV010000021">
    <property type="protein sequence ID" value="MDF8263691.1"/>
    <property type="molecule type" value="Genomic_DNA"/>
</dbReference>
<feature type="domain" description="Major facilitator superfamily (MFS) profile" evidence="9">
    <location>
        <begin position="1"/>
        <end position="441"/>
    </location>
</feature>
<sequence length="443" mass="45122">MVVFGAFASGLDASLVNIGLDTISRELHATLGVTQWVASAYLLALGLSLPLAGWLSRRFGTGRVWLTALATFTVASALCALAPNIGLLIAARVLQGLAGGVLIPAGQTLLGQEVGPDRLGRVMGTLGIAVSAAPAVGPLLGGLLLHALPWPWLFAINIPIGAAGLLLGRRFIPRGTPATTTSIDRSGLALITIGIPLVVFAVTQWGNSQSISSSTAAVAAAGALALVGFVAHAARTTNPLLDMGLYRNVAYRAGAIAAAFAGALVFGSGIVQTLYFQIGRDQDTIHAGLSLFGVASATVVFAPLTGRWVDRYGPARISLIGATLAIAATAPFAVLPVHTSSWIIQPLLIAYGAAVAMIATPANVAAYKAVTAAQLPDAITQVNIIQRVAGSLGGAIGAVLIASRLPDTTDAFRAAFTALTICAVGALLGATLIYRTSQQENNS</sequence>
<feature type="transmembrane region" description="Helical" evidence="8">
    <location>
        <begin position="122"/>
        <end position="144"/>
    </location>
</feature>
<keyword evidence="3" id="KW-0813">Transport</keyword>
<keyword evidence="7 8" id="KW-0472">Membrane</keyword>
<dbReference type="InterPro" id="IPR036259">
    <property type="entry name" value="MFS_trans_sf"/>
</dbReference>
<dbReference type="SUPFAM" id="SSF103473">
    <property type="entry name" value="MFS general substrate transporter"/>
    <property type="match status" value="1"/>
</dbReference>
<proteinExistence type="inferred from homology"/>
<evidence type="ECO:0000256" key="8">
    <source>
        <dbReference type="SAM" id="Phobius"/>
    </source>
</evidence>
<reference evidence="10 11" key="1">
    <citation type="submission" date="2023-03" db="EMBL/GenBank/DDBJ databases">
        <title>YIM 133296 draft genome.</title>
        <authorList>
            <person name="Xiong L."/>
        </authorList>
    </citation>
    <scope>NUCLEOTIDE SEQUENCE [LARGE SCALE GENOMIC DNA]</scope>
    <source>
        <strain evidence="10 11">YIM 133296</strain>
    </source>
</reference>
<evidence type="ECO:0000256" key="2">
    <source>
        <dbReference type="ARBA" id="ARBA00008537"/>
    </source>
</evidence>
<feature type="transmembrane region" description="Helical" evidence="8">
    <location>
        <begin position="284"/>
        <end position="305"/>
    </location>
</feature>
<dbReference type="InterPro" id="IPR020846">
    <property type="entry name" value="MFS_dom"/>
</dbReference>
<feature type="transmembrane region" description="Helical" evidence="8">
    <location>
        <begin position="211"/>
        <end position="234"/>
    </location>
</feature>
<feature type="transmembrane region" description="Helical" evidence="8">
    <location>
        <begin position="343"/>
        <end position="367"/>
    </location>
</feature>
<keyword evidence="6 8" id="KW-1133">Transmembrane helix</keyword>
<keyword evidence="11" id="KW-1185">Reference proteome</keyword>
<feature type="transmembrane region" description="Helical" evidence="8">
    <location>
        <begin position="64"/>
        <end position="83"/>
    </location>
</feature>
<gene>
    <name evidence="10" type="ORF">P4R38_05480</name>
</gene>
<dbReference type="InterPro" id="IPR004638">
    <property type="entry name" value="EmrB-like"/>
</dbReference>
<keyword evidence="4" id="KW-1003">Cell membrane</keyword>
<evidence type="ECO:0000256" key="1">
    <source>
        <dbReference type="ARBA" id="ARBA00004651"/>
    </source>
</evidence>
<feature type="transmembrane region" description="Helical" evidence="8">
    <location>
        <begin position="317"/>
        <end position="337"/>
    </location>
</feature>
<comment type="subcellular location">
    <subcellularLocation>
        <location evidence="1">Cell membrane</location>
        <topology evidence="1">Multi-pass membrane protein</topology>
    </subcellularLocation>
</comment>
<dbReference type="Proteomes" id="UP001528912">
    <property type="component" value="Unassembled WGS sequence"/>
</dbReference>
<evidence type="ECO:0000256" key="5">
    <source>
        <dbReference type="ARBA" id="ARBA00022692"/>
    </source>
</evidence>
<organism evidence="10 11">
    <name type="scientific">Luteipulveratus flavus</name>
    <dbReference type="NCBI Taxonomy" id="3031728"/>
    <lineage>
        <taxon>Bacteria</taxon>
        <taxon>Bacillati</taxon>
        <taxon>Actinomycetota</taxon>
        <taxon>Actinomycetes</taxon>
        <taxon>Micrococcales</taxon>
        <taxon>Dermacoccaceae</taxon>
        <taxon>Luteipulveratus</taxon>
    </lineage>
</organism>
<comment type="similarity">
    <text evidence="2">Belongs to the major facilitator superfamily. EmrB family.</text>
</comment>
<dbReference type="Gene3D" id="1.20.1250.20">
    <property type="entry name" value="MFS general substrate transporter like domains"/>
    <property type="match status" value="1"/>
</dbReference>
<dbReference type="InterPro" id="IPR011701">
    <property type="entry name" value="MFS"/>
</dbReference>
<feature type="transmembrane region" description="Helical" evidence="8">
    <location>
        <begin position="411"/>
        <end position="434"/>
    </location>
</feature>
<dbReference type="Gene3D" id="1.20.1720.10">
    <property type="entry name" value="Multidrug resistance protein D"/>
    <property type="match status" value="1"/>
</dbReference>
<accession>A0ABT6C4R6</accession>
<evidence type="ECO:0000256" key="7">
    <source>
        <dbReference type="ARBA" id="ARBA00023136"/>
    </source>
</evidence>
<feature type="transmembrane region" description="Helical" evidence="8">
    <location>
        <begin position="388"/>
        <end position="405"/>
    </location>
</feature>
<evidence type="ECO:0000313" key="10">
    <source>
        <dbReference type="EMBL" id="MDF8263691.1"/>
    </source>
</evidence>
<dbReference type="Pfam" id="PF07690">
    <property type="entry name" value="MFS_1"/>
    <property type="match status" value="1"/>
</dbReference>
<evidence type="ECO:0000256" key="6">
    <source>
        <dbReference type="ARBA" id="ARBA00022989"/>
    </source>
</evidence>
<dbReference type="PANTHER" id="PTHR42718">
    <property type="entry name" value="MAJOR FACILITATOR SUPERFAMILY MULTIDRUG TRANSPORTER MFSC"/>
    <property type="match status" value="1"/>
</dbReference>
<feature type="transmembrane region" description="Helical" evidence="8">
    <location>
        <begin position="89"/>
        <end position="110"/>
    </location>
</feature>
<dbReference type="PANTHER" id="PTHR42718:SF9">
    <property type="entry name" value="MAJOR FACILITATOR SUPERFAMILY MULTIDRUG TRANSPORTER MFSC"/>
    <property type="match status" value="1"/>
</dbReference>
<comment type="caution">
    <text evidence="10">The sequence shown here is derived from an EMBL/GenBank/DDBJ whole genome shotgun (WGS) entry which is preliminary data.</text>
</comment>
<name>A0ABT6C4R6_9MICO</name>
<evidence type="ECO:0000256" key="4">
    <source>
        <dbReference type="ARBA" id="ARBA00022475"/>
    </source>
</evidence>
<dbReference type="PRINTS" id="PR01036">
    <property type="entry name" value="TCRTETB"/>
</dbReference>